<comment type="caution">
    <text evidence="2">The sequence shown here is derived from an EMBL/GenBank/DDBJ whole genome shotgun (WGS) entry which is preliminary data.</text>
</comment>
<proteinExistence type="predicted"/>
<sequence length="334" mass="39379">MEIIKDVIHKPIYIPESLIEKFNNKKFCFFDIETTGLKRSSNKIILIGLLYNKDNYTVIKQFFADNLSEEKDILASFIEEALNFDIFITYNGNTFDIPFINERCDKYGYDFKISKEKSLDLLKIVRKNKDLLNLQNCKLKSVELSLGIKREDKISGKESIKMYFDYIKNKNSNLKEIILKHNYDDIYYLPKILKVFDHIENQNKLLIPIHVNLKKVKLELNLSNLKFNNEMISIKGHTNCFDFPEQIYYGSNYMLEWKPKIGDLQLKLQTYKGKLSNGKKCFYINKEDYDFNISCYDKSNYNVPDKIILVKEGKNLVINNIKNLVSEIVKNIIK</sequence>
<accession>A0A419T5A6</accession>
<feature type="domain" description="YprB ribonuclease H-like" evidence="1">
    <location>
        <begin position="28"/>
        <end position="194"/>
    </location>
</feature>
<dbReference type="Pfam" id="PF13482">
    <property type="entry name" value="RNase_H_2"/>
    <property type="match status" value="1"/>
</dbReference>
<dbReference type="RefSeq" id="WP_120168193.1">
    <property type="nucleotide sequence ID" value="NZ_MCIB01000009.1"/>
</dbReference>
<dbReference type="PANTHER" id="PTHR38462">
    <property type="entry name" value="EXONUCLEASE-LIKE PROTEIN"/>
    <property type="match status" value="1"/>
</dbReference>
<dbReference type="InterPro" id="IPR038720">
    <property type="entry name" value="YprB_RNase_H-like_dom"/>
</dbReference>
<dbReference type="InterPro" id="IPR036397">
    <property type="entry name" value="RNaseH_sf"/>
</dbReference>
<evidence type="ECO:0000313" key="2">
    <source>
        <dbReference type="EMBL" id="RKD32710.1"/>
    </source>
</evidence>
<dbReference type="Gene3D" id="3.30.420.10">
    <property type="entry name" value="Ribonuclease H-like superfamily/Ribonuclease H"/>
    <property type="match status" value="1"/>
</dbReference>
<dbReference type="InterPro" id="IPR012337">
    <property type="entry name" value="RNaseH-like_sf"/>
</dbReference>
<reference evidence="2 3" key="1">
    <citation type="submission" date="2016-08" db="EMBL/GenBank/DDBJ databases">
        <title>Novel Firmicutes and Novel Genomes.</title>
        <authorList>
            <person name="Poppleton D.I."/>
            <person name="Gribaldo S."/>
        </authorList>
    </citation>
    <scope>NUCLEOTIDE SEQUENCE [LARGE SCALE GENOMIC DNA]</scope>
    <source>
        <strain evidence="2 3">CTT3</strain>
    </source>
</reference>
<dbReference type="GO" id="GO:0003676">
    <property type="term" value="F:nucleic acid binding"/>
    <property type="evidence" value="ECO:0007669"/>
    <property type="project" value="InterPro"/>
</dbReference>
<gene>
    <name evidence="2" type="ORF">BET03_10255</name>
</gene>
<organism evidence="2 3">
    <name type="scientific">Thermohalobacter berrensis</name>
    <dbReference type="NCBI Taxonomy" id="99594"/>
    <lineage>
        <taxon>Bacteria</taxon>
        <taxon>Bacillati</taxon>
        <taxon>Bacillota</taxon>
        <taxon>Tissierellia</taxon>
        <taxon>Tissierellales</taxon>
        <taxon>Thermohalobacteraceae</taxon>
        <taxon>Thermohalobacter</taxon>
    </lineage>
</organism>
<dbReference type="AlphaFoldDB" id="A0A419T5A6"/>
<dbReference type="SUPFAM" id="SSF53098">
    <property type="entry name" value="Ribonuclease H-like"/>
    <property type="match status" value="1"/>
</dbReference>
<dbReference type="OrthoDB" id="9790530at2"/>
<evidence type="ECO:0000313" key="3">
    <source>
        <dbReference type="Proteomes" id="UP000284177"/>
    </source>
</evidence>
<keyword evidence="3" id="KW-1185">Reference proteome</keyword>
<evidence type="ECO:0000259" key="1">
    <source>
        <dbReference type="Pfam" id="PF13482"/>
    </source>
</evidence>
<name>A0A419T5A6_9FIRM</name>
<dbReference type="EMBL" id="MCIB01000009">
    <property type="protein sequence ID" value="RKD32710.1"/>
    <property type="molecule type" value="Genomic_DNA"/>
</dbReference>
<dbReference type="PANTHER" id="PTHR38462:SF1">
    <property type="entry name" value="YPRB RIBONUCLEASE H-LIKE DOMAIN-CONTAINING PROTEIN"/>
    <property type="match status" value="1"/>
</dbReference>
<protein>
    <recommendedName>
        <fullName evidence="1">YprB ribonuclease H-like domain-containing protein</fullName>
    </recommendedName>
</protein>
<dbReference type="Proteomes" id="UP000284177">
    <property type="component" value="Unassembled WGS sequence"/>
</dbReference>